<sequence>MSMYLAGFFVTALAAVFLVLSKDWHGHFSMDGTSGVQKHHVNPTPRIGGVAVMCGLAAVWLLAAEPVKELLSPMLIAGLPAFAAGLIEDVTKKVGVLPRLLATMFSGAVAWYITGVAMQNTGVDVLDQLLAFTPVAVLFTAFAVGGVANAVNIIDGFNGLASGSIAIMLAAMGLIGLQVGDVAAATVCFSVAIVALGFGAVNWPLGKIFLGDGGAYLLGFLLAWLAVLLPMRNPELTAWTTMLVCAYPVLEVAFSVQRRRKREGHHPGQPDKAHLHHFIHRRVVNKLFPAYGAELKNGLTSPFCWLYAALPSGWAVIFAKNPAMLAMGMVLAVVTYALVYARLTQFRWRLTWQKG</sequence>
<name>A0ABU3KSU9_9BURK</name>
<keyword evidence="3" id="KW-0808">Transferase</keyword>
<dbReference type="EMBL" id="JAVBIK010000001">
    <property type="protein sequence ID" value="MDT7520334.1"/>
    <property type="molecule type" value="Genomic_DNA"/>
</dbReference>
<evidence type="ECO:0000256" key="1">
    <source>
        <dbReference type="ARBA" id="ARBA00004651"/>
    </source>
</evidence>
<feature type="transmembrane region" description="Helical" evidence="7">
    <location>
        <begin position="237"/>
        <end position="256"/>
    </location>
</feature>
<evidence type="ECO:0000256" key="4">
    <source>
        <dbReference type="ARBA" id="ARBA00022692"/>
    </source>
</evidence>
<evidence type="ECO:0000256" key="5">
    <source>
        <dbReference type="ARBA" id="ARBA00022989"/>
    </source>
</evidence>
<evidence type="ECO:0000256" key="6">
    <source>
        <dbReference type="ARBA" id="ARBA00023136"/>
    </source>
</evidence>
<feature type="transmembrane region" description="Helical" evidence="7">
    <location>
        <begin position="100"/>
        <end position="118"/>
    </location>
</feature>
<gene>
    <name evidence="8" type="ORF">RAE19_16740</name>
</gene>
<organism evidence="8 9">
    <name type="scientific">Rhodoferax potami</name>
    <dbReference type="NCBI Taxonomy" id="3068338"/>
    <lineage>
        <taxon>Bacteria</taxon>
        <taxon>Pseudomonadati</taxon>
        <taxon>Pseudomonadota</taxon>
        <taxon>Betaproteobacteria</taxon>
        <taxon>Burkholderiales</taxon>
        <taxon>Comamonadaceae</taxon>
        <taxon>Rhodoferax</taxon>
    </lineage>
</organism>
<dbReference type="PANTHER" id="PTHR22926:SF3">
    <property type="entry name" value="UNDECAPRENYL-PHOSPHATE ALPHA-N-ACETYLGLUCOSAMINYL 1-PHOSPHATE TRANSFERASE"/>
    <property type="match status" value="1"/>
</dbReference>
<dbReference type="RefSeq" id="WP_313875939.1">
    <property type="nucleotide sequence ID" value="NZ_JAVBIK010000001.1"/>
</dbReference>
<keyword evidence="9" id="KW-1185">Reference proteome</keyword>
<keyword evidence="2" id="KW-1003">Cell membrane</keyword>
<keyword evidence="5 7" id="KW-1133">Transmembrane helix</keyword>
<dbReference type="InterPro" id="IPR000715">
    <property type="entry name" value="Glycosyl_transferase_4"/>
</dbReference>
<feature type="transmembrane region" description="Helical" evidence="7">
    <location>
        <begin position="157"/>
        <end position="176"/>
    </location>
</feature>
<comment type="caution">
    <text evidence="8">The sequence shown here is derived from an EMBL/GenBank/DDBJ whole genome shotgun (WGS) entry which is preliminary data.</text>
</comment>
<feature type="transmembrane region" description="Helical" evidence="7">
    <location>
        <begin position="45"/>
        <end position="64"/>
    </location>
</feature>
<dbReference type="Proteomes" id="UP001321700">
    <property type="component" value="Unassembled WGS sequence"/>
</dbReference>
<evidence type="ECO:0000313" key="9">
    <source>
        <dbReference type="Proteomes" id="UP001321700"/>
    </source>
</evidence>
<proteinExistence type="predicted"/>
<dbReference type="Pfam" id="PF00953">
    <property type="entry name" value="Glycos_transf_4"/>
    <property type="match status" value="1"/>
</dbReference>
<dbReference type="CDD" id="cd06912">
    <property type="entry name" value="GT_MraY_like"/>
    <property type="match status" value="1"/>
</dbReference>
<evidence type="ECO:0000256" key="3">
    <source>
        <dbReference type="ARBA" id="ARBA00022679"/>
    </source>
</evidence>
<protein>
    <submittedName>
        <fullName evidence="8">Glycosyltransferase</fullName>
    </submittedName>
</protein>
<keyword evidence="4 7" id="KW-0812">Transmembrane</keyword>
<feature type="transmembrane region" description="Helical" evidence="7">
    <location>
        <begin position="182"/>
        <end position="201"/>
    </location>
</feature>
<evidence type="ECO:0000313" key="8">
    <source>
        <dbReference type="EMBL" id="MDT7520334.1"/>
    </source>
</evidence>
<dbReference type="PANTHER" id="PTHR22926">
    <property type="entry name" value="PHOSPHO-N-ACETYLMURAMOYL-PENTAPEPTIDE-TRANSFERASE"/>
    <property type="match status" value="1"/>
</dbReference>
<reference evidence="8 9" key="1">
    <citation type="submission" date="2023-08" db="EMBL/GenBank/DDBJ databases">
        <title>Rhodoferax potami sp. nov. and Rhodoferax mekongensis sp. nov., isolated from the Mekong River in Thailand.</title>
        <authorList>
            <person name="Kitikhun S."/>
            <person name="Charoenyingcharoen P."/>
            <person name="Siriarchawattana P."/>
            <person name="Likhitrattanapisal S."/>
            <person name="Nilsakha T."/>
            <person name="Chanpet A."/>
            <person name="Rattanawaree P."/>
            <person name="Ingsriswang S."/>
        </authorList>
    </citation>
    <scope>NUCLEOTIDE SEQUENCE [LARGE SCALE GENOMIC DNA]</scope>
    <source>
        <strain evidence="8 9">TBRC 17660</strain>
    </source>
</reference>
<comment type="subcellular location">
    <subcellularLocation>
        <location evidence="1">Cell membrane</location>
        <topology evidence="1">Multi-pass membrane protein</topology>
    </subcellularLocation>
</comment>
<feature type="transmembrane region" description="Helical" evidence="7">
    <location>
        <begin position="130"/>
        <end position="150"/>
    </location>
</feature>
<accession>A0ABU3KSU9</accession>
<feature type="transmembrane region" description="Helical" evidence="7">
    <location>
        <begin position="213"/>
        <end position="231"/>
    </location>
</feature>
<evidence type="ECO:0000256" key="2">
    <source>
        <dbReference type="ARBA" id="ARBA00022475"/>
    </source>
</evidence>
<evidence type="ECO:0000256" key="7">
    <source>
        <dbReference type="SAM" id="Phobius"/>
    </source>
</evidence>
<keyword evidence="6 7" id="KW-0472">Membrane</keyword>
<feature type="transmembrane region" description="Helical" evidence="7">
    <location>
        <begin position="323"/>
        <end position="343"/>
    </location>
</feature>